<dbReference type="OrthoDB" id="428974at2759"/>
<dbReference type="PANTHER" id="PTHR43798">
    <property type="entry name" value="MONOACYLGLYCEROL LIPASE"/>
    <property type="match status" value="1"/>
</dbReference>
<dbReference type="InterPro" id="IPR000073">
    <property type="entry name" value="AB_hydrolase_1"/>
</dbReference>
<dbReference type="InParanoid" id="T1G746"/>
<protein>
    <recommendedName>
        <fullName evidence="2">acylglycerol lipase</fullName>
        <ecNumber evidence="2">3.1.1.23</ecNumber>
    </recommendedName>
</protein>
<reference evidence="10" key="3">
    <citation type="submission" date="2015-06" db="UniProtKB">
        <authorList>
            <consortium name="EnsemblMetazoa"/>
        </authorList>
    </citation>
    <scope>IDENTIFICATION</scope>
</reference>
<dbReference type="RefSeq" id="XP_009028337.1">
    <property type="nucleotide sequence ID" value="XM_009030089.1"/>
</dbReference>
<dbReference type="SUPFAM" id="SSF53474">
    <property type="entry name" value="alpha/beta-Hydrolases"/>
    <property type="match status" value="1"/>
</dbReference>
<comment type="subcellular location">
    <subcellularLocation>
        <location evidence="3">Late endosome membrane</location>
        <topology evidence="3">Single-pass type II membrane protein</topology>
    </subcellularLocation>
    <subcellularLocation>
        <location evidence="4">Lysosome membrane</location>
        <topology evidence="4">Single-pass type II membrane protein</topology>
    </subcellularLocation>
    <subcellularLocation>
        <location evidence="5">Mitochondrion membrane</location>
        <topology evidence="5">Single-pass type II membrane protein</topology>
    </subcellularLocation>
</comment>
<dbReference type="GO" id="GO:0047372">
    <property type="term" value="F:monoacylglycerol lipase activity"/>
    <property type="evidence" value="ECO:0000318"/>
    <property type="project" value="GO_Central"/>
</dbReference>
<sequence length="272" mass="30414">MKSGYSSYFSKTPKKTIRGTAVFMIHGVGGKFKVWSPQITFLNNYGFTVIALNLIGHGGSSKPRDQAAYTFEKMSKDVFAIFDKFMMQKNVIVGHSYGCCFAALLARQKPDYIHGLIMISGGAPIPLGPQLGIFGLPLCCLQCIKCILYREFLSRSFHKPNRNNLCHLTAITVPIFVLKNTLNGQRWDEGGVNFYSLIASPTLLIQGKKDRLISVEEVYFMKNTIKTSSLVLMENVGHMVMLESPDDLNSLIAYFMEEFLDKQSLSMSTESS</sequence>
<dbReference type="GO" id="GO:0046464">
    <property type="term" value="P:acylglycerol catabolic process"/>
    <property type="evidence" value="ECO:0000318"/>
    <property type="project" value="GO_Central"/>
</dbReference>
<evidence type="ECO:0000256" key="6">
    <source>
        <dbReference type="ARBA" id="ARBA00047662"/>
    </source>
</evidence>
<evidence type="ECO:0000256" key="3">
    <source>
        <dbReference type="ARBA" id="ARBA00037797"/>
    </source>
</evidence>
<dbReference type="GO" id="GO:0016020">
    <property type="term" value="C:membrane"/>
    <property type="evidence" value="ECO:0000318"/>
    <property type="project" value="GO_Central"/>
</dbReference>
<dbReference type="EMBL" id="AMQM01007385">
    <property type="status" value="NOT_ANNOTATED_CDS"/>
    <property type="molecule type" value="Genomic_DNA"/>
</dbReference>
<organism evidence="10 11">
    <name type="scientific">Helobdella robusta</name>
    <name type="common">Californian leech</name>
    <dbReference type="NCBI Taxonomy" id="6412"/>
    <lineage>
        <taxon>Eukaryota</taxon>
        <taxon>Metazoa</taxon>
        <taxon>Spiralia</taxon>
        <taxon>Lophotrochozoa</taxon>
        <taxon>Annelida</taxon>
        <taxon>Clitellata</taxon>
        <taxon>Hirudinea</taxon>
        <taxon>Rhynchobdellida</taxon>
        <taxon>Glossiphoniidae</taxon>
        <taxon>Helobdella</taxon>
    </lineage>
</organism>
<evidence type="ECO:0000256" key="1">
    <source>
        <dbReference type="ARBA" id="ARBA00001613"/>
    </source>
</evidence>
<comment type="function">
    <text evidence="7">Lipase that preferentially hydrolysis medium-chain saturated monoacylglycerols including 2-arachidonoylglycerol. Through 2-arachidonoylglycerol degradation may regulate endocannabinoid signaling pathways. Also has a lysophosphatidyl lipase activity with a preference for lysophosphatidylglycerol among other lysophospholipids. Also able to degrade bis(monoacylglycero)phosphate (BMP) and constitutes the major enzyme for BMP catabolism. BMP, also known as lysobisphosphatidic acid, is enriched in late endosomes and lysosomes and plays a key role in the formation of intraluminal vesicles and in lipid sorting.</text>
</comment>
<keyword evidence="11" id="KW-1185">Reference proteome</keyword>
<dbReference type="eggNOG" id="KOG2382">
    <property type="taxonomic scope" value="Eukaryota"/>
</dbReference>
<dbReference type="EnsemblMetazoa" id="HelroT88632">
    <property type="protein sequence ID" value="HelroP88632"/>
    <property type="gene ID" value="HelroG88632"/>
</dbReference>
<dbReference type="GeneID" id="20216893"/>
<dbReference type="AlphaFoldDB" id="T1G746"/>
<dbReference type="STRING" id="6412.T1G746"/>
<dbReference type="PANTHER" id="PTHR43798:SF5">
    <property type="entry name" value="MONOACYLGLYCEROL LIPASE ABHD6"/>
    <property type="match status" value="1"/>
</dbReference>
<comment type="catalytic activity">
    <reaction evidence="6">
        <text>1-dodecanoylglycerol + H2O = dodecanoate + glycerol + H(+)</text>
        <dbReference type="Rhea" id="RHEA:44316"/>
        <dbReference type="ChEBI" id="CHEBI:15377"/>
        <dbReference type="ChEBI" id="CHEBI:15378"/>
        <dbReference type="ChEBI" id="CHEBI:17754"/>
        <dbReference type="ChEBI" id="CHEBI:18262"/>
        <dbReference type="ChEBI" id="CHEBI:75539"/>
    </reaction>
</comment>
<evidence type="ECO:0000313" key="9">
    <source>
        <dbReference type="EMBL" id="ESN93521.1"/>
    </source>
</evidence>
<dbReference type="InterPro" id="IPR000639">
    <property type="entry name" value="Epox_hydrolase-like"/>
</dbReference>
<dbReference type="EMBL" id="KB097605">
    <property type="protein sequence ID" value="ESN93521.1"/>
    <property type="molecule type" value="Genomic_DNA"/>
</dbReference>
<dbReference type="PRINTS" id="PR00412">
    <property type="entry name" value="EPOXHYDRLASE"/>
</dbReference>
<name>T1G746_HELRO</name>
<dbReference type="Proteomes" id="UP000015101">
    <property type="component" value="Unassembled WGS sequence"/>
</dbReference>
<evidence type="ECO:0000256" key="5">
    <source>
        <dbReference type="ARBA" id="ARBA00046308"/>
    </source>
</evidence>
<dbReference type="EC" id="3.1.1.23" evidence="2"/>
<proteinExistence type="predicted"/>
<reference evidence="11" key="1">
    <citation type="submission" date="2012-12" db="EMBL/GenBank/DDBJ databases">
        <authorList>
            <person name="Hellsten U."/>
            <person name="Grimwood J."/>
            <person name="Chapman J.A."/>
            <person name="Shapiro H."/>
            <person name="Aerts A."/>
            <person name="Otillar R.P."/>
            <person name="Terry A.Y."/>
            <person name="Boore J.L."/>
            <person name="Simakov O."/>
            <person name="Marletaz F."/>
            <person name="Cho S.-J."/>
            <person name="Edsinger-Gonzales E."/>
            <person name="Havlak P."/>
            <person name="Kuo D.-H."/>
            <person name="Larsson T."/>
            <person name="Lv J."/>
            <person name="Arendt D."/>
            <person name="Savage R."/>
            <person name="Osoegawa K."/>
            <person name="de Jong P."/>
            <person name="Lindberg D.R."/>
            <person name="Seaver E.C."/>
            <person name="Weisblat D.A."/>
            <person name="Putnam N.H."/>
            <person name="Grigoriev I.V."/>
            <person name="Rokhsar D.S."/>
        </authorList>
    </citation>
    <scope>NUCLEOTIDE SEQUENCE</scope>
</reference>
<dbReference type="CTD" id="20216893"/>
<dbReference type="Pfam" id="PF00561">
    <property type="entry name" value="Abhydrolase_1"/>
    <property type="match status" value="1"/>
</dbReference>
<reference evidence="9 11" key="2">
    <citation type="journal article" date="2013" name="Nature">
        <title>Insights into bilaterian evolution from three spiralian genomes.</title>
        <authorList>
            <person name="Simakov O."/>
            <person name="Marletaz F."/>
            <person name="Cho S.J."/>
            <person name="Edsinger-Gonzales E."/>
            <person name="Havlak P."/>
            <person name="Hellsten U."/>
            <person name="Kuo D.H."/>
            <person name="Larsson T."/>
            <person name="Lv J."/>
            <person name="Arendt D."/>
            <person name="Savage R."/>
            <person name="Osoegawa K."/>
            <person name="de Jong P."/>
            <person name="Grimwood J."/>
            <person name="Chapman J.A."/>
            <person name="Shapiro H."/>
            <person name="Aerts A."/>
            <person name="Otillar R.P."/>
            <person name="Terry A.Y."/>
            <person name="Boore J.L."/>
            <person name="Grigoriev I.V."/>
            <person name="Lindberg D.R."/>
            <person name="Seaver E.C."/>
            <person name="Weisblat D.A."/>
            <person name="Putnam N.H."/>
            <person name="Rokhsar D.S."/>
        </authorList>
    </citation>
    <scope>NUCLEOTIDE SEQUENCE</scope>
</reference>
<dbReference type="HOGENOM" id="CLU_020336_24_0_1"/>
<feature type="domain" description="AB hydrolase-1" evidence="8">
    <location>
        <begin position="21"/>
        <end position="121"/>
    </location>
</feature>
<gene>
    <name evidence="10" type="primary">20216893</name>
    <name evidence="9" type="ORF">HELRODRAFT_88632</name>
</gene>
<comment type="catalytic activity">
    <reaction evidence="1">
        <text>Hydrolyzes glycerol monoesters of long-chain fatty acids.</text>
        <dbReference type="EC" id="3.1.1.23"/>
    </reaction>
</comment>
<dbReference type="GO" id="GO:0031966">
    <property type="term" value="C:mitochondrial membrane"/>
    <property type="evidence" value="ECO:0007669"/>
    <property type="project" value="UniProtKB-SubCell"/>
</dbReference>
<dbReference type="InterPro" id="IPR050266">
    <property type="entry name" value="AB_hydrolase_sf"/>
</dbReference>
<dbReference type="GO" id="GO:0005765">
    <property type="term" value="C:lysosomal membrane"/>
    <property type="evidence" value="ECO:0007669"/>
    <property type="project" value="UniProtKB-SubCell"/>
</dbReference>
<dbReference type="GO" id="GO:0031902">
    <property type="term" value="C:late endosome membrane"/>
    <property type="evidence" value="ECO:0007669"/>
    <property type="project" value="UniProtKB-SubCell"/>
</dbReference>
<dbReference type="KEGG" id="hro:HELRODRAFT_88632"/>
<evidence type="ECO:0000256" key="2">
    <source>
        <dbReference type="ARBA" id="ARBA00013254"/>
    </source>
</evidence>
<evidence type="ECO:0000256" key="7">
    <source>
        <dbReference type="ARBA" id="ARBA00049568"/>
    </source>
</evidence>
<evidence type="ECO:0000313" key="10">
    <source>
        <dbReference type="EnsemblMetazoa" id="HelroP88632"/>
    </source>
</evidence>
<dbReference type="PRINTS" id="PR00111">
    <property type="entry name" value="ABHYDROLASE"/>
</dbReference>
<evidence type="ECO:0000256" key="4">
    <source>
        <dbReference type="ARBA" id="ARBA00037874"/>
    </source>
</evidence>
<dbReference type="InterPro" id="IPR029058">
    <property type="entry name" value="AB_hydrolase_fold"/>
</dbReference>
<dbReference type="Gene3D" id="3.40.50.1820">
    <property type="entry name" value="alpha/beta hydrolase"/>
    <property type="match status" value="2"/>
</dbReference>
<dbReference type="OMA" id="IIRYARH"/>
<evidence type="ECO:0000313" key="11">
    <source>
        <dbReference type="Proteomes" id="UP000015101"/>
    </source>
</evidence>
<accession>T1G746</accession>
<evidence type="ECO:0000259" key="8">
    <source>
        <dbReference type="Pfam" id="PF00561"/>
    </source>
</evidence>